<feature type="region of interest" description="Disordered" evidence="2">
    <location>
        <begin position="1"/>
        <end position="33"/>
    </location>
</feature>
<protein>
    <submittedName>
        <fullName evidence="3 5">Uncharacterized protein</fullName>
    </submittedName>
</protein>
<reference evidence="5" key="3">
    <citation type="submission" date="2025-04" db="UniProtKB">
        <authorList>
            <consortium name="RefSeq"/>
        </authorList>
    </citation>
    <scope>IDENTIFICATION</scope>
    <source>
        <strain evidence="5">CBS 781.70</strain>
    </source>
</reference>
<feature type="coiled-coil region" evidence="1">
    <location>
        <begin position="90"/>
        <end position="153"/>
    </location>
</feature>
<evidence type="ECO:0000313" key="5">
    <source>
        <dbReference type="RefSeq" id="XP_033533003.1"/>
    </source>
</evidence>
<reference evidence="5" key="2">
    <citation type="submission" date="2020-04" db="EMBL/GenBank/DDBJ databases">
        <authorList>
            <consortium name="NCBI Genome Project"/>
        </authorList>
    </citation>
    <scope>NUCLEOTIDE SEQUENCE</scope>
    <source>
        <strain evidence="5">CBS 781.70</strain>
    </source>
</reference>
<dbReference type="RefSeq" id="XP_033533003.1">
    <property type="nucleotide sequence ID" value="XM_033681377.1"/>
</dbReference>
<dbReference type="EMBL" id="ML975162">
    <property type="protein sequence ID" value="KAF1811372.1"/>
    <property type="molecule type" value="Genomic_DNA"/>
</dbReference>
<feature type="region of interest" description="Disordered" evidence="2">
    <location>
        <begin position="224"/>
        <end position="249"/>
    </location>
</feature>
<organism evidence="3">
    <name type="scientific">Eremomyces bilateralis CBS 781.70</name>
    <dbReference type="NCBI Taxonomy" id="1392243"/>
    <lineage>
        <taxon>Eukaryota</taxon>
        <taxon>Fungi</taxon>
        <taxon>Dikarya</taxon>
        <taxon>Ascomycota</taxon>
        <taxon>Pezizomycotina</taxon>
        <taxon>Dothideomycetes</taxon>
        <taxon>Dothideomycetes incertae sedis</taxon>
        <taxon>Eremomycetales</taxon>
        <taxon>Eremomycetaceae</taxon>
        <taxon>Eremomyces</taxon>
    </lineage>
</organism>
<dbReference type="AlphaFoldDB" id="A0A6G1G070"/>
<reference evidence="3 5" key="1">
    <citation type="submission" date="2020-01" db="EMBL/GenBank/DDBJ databases">
        <authorList>
            <consortium name="DOE Joint Genome Institute"/>
            <person name="Haridas S."/>
            <person name="Albert R."/>
            <person name="Binder M."/>
            <person name="Bloem J."/>
            <person name="Labutti K."/>
            <person name="Salamov A."/>
            <person name="Andreopoulos B."/>
            <person name="Baker S.E."/>
            <person name="Barry K."/>
            <person name="Bills G."/>
            <person name="Bluhm B.H."/>
            <person name="Cannon C."/>
            <person name="Castanera R."/>
            <person name="Culley D.E."/>
            <person name="Daum C."/>
            <person name="Ezra D."/>
            <person name="Gonzalez J.B."/>
            <person name="Henrissat B."/>
            <person name="Kuo A."/>
            <person name="Liang C."/>
            <person name="Lipzen A."/>
            <person name="Lutzoni F."/>
            <person name="Magnuson J."/>
            <person name="Mondo S."/>
            <person name="Nolan M."/>
            <person name="Ohm R."/>
            <person name="Pangilinan J."/>
            <person name="Park H.-J."/>
            <person name="Ramirez L."/>
            <person name="Alfaro M."/>
            <person name="Sun H."/>
            <person name="Tritt A."/>
            <person name="Yoshinaga Y."/>
            <person name="Zwiers L.-H."/>
            <person name="Turgeon B.G."/>
            <person name="Goodwin S.B."/>
            <person name="Spatafora J.W."/>
            <person name="Crous P.W."/>
            <person name="Grigoriev I.V."/>
        </authorList>
    </citation>
    <scope>NUCLEOTIDE SEQUENCE</scope>
    <source>
        <strain evidence="3 5">CBS 781.70</strain>
    </source>
</reference>
<evidence type="ECO:0000256" key="2">
    <source>
        <dbReference type="SAM" id="MobiDB-lite"/>
    </source>
</evidence>
<accession>A0A6G1G070</accession>
<evidence type="ECO:0000313" key="3">
    <source>
        <dbReference type="EMBL" id="KAF1811372.1"/>
    </source>
</evidence>
<proteinExistence type="predicted"/>
<name>A0A6G1G070_9PEZI</name>
<evidence type="ECO:0000313" key="4">
    <source>
        <dbReference type="Proteomes" id="UP000504638"/>
    </source>
</evidence>
<sequence length="416" mass="46935">MDTAESVPDVRSDTATELDPHPGTHGCPEESDSTYPSQLLWAFQLKRQHANHIEKTLAIEMRLNTYDIDLKSLKGKVDRQTAASKEKHGTAQALKKLEELQQSLKDELGEFRVKVEAQQKTWNQNIEQLKGMLEKLQGKQEDSEGNLHEFEIDLVATQSRLANIEASTSDQEGSVLPRKNDKTDAVVMTRRIDAVEANLRIFEAQRRADSETIEQLKIRLAQFHSQNQRPSKEEAQAAKTPLFPESSPSRIASSALVSPLVLKQHRSAGPRLIHGGRKDIKINAHRLRRSARLAKGRSKSTSEIVRFVNWGLKRNTYRGLKSIERTCPKATPDRRLLADGHEAECNGNEAQHHQNSIQTAGTEPNISMIQDAATTQHQSTTPSHHDPMKPTRFWPQSVQRKRRFLEILQSPPVASH</sequence>
<keyword evidence="1" id="KW-0175">Coiled coil</keyword>
<dbReference type="Proteomes" id="UP000504638">
    <property type="component" value="Unplaced"/>
</dbReference>
<keyword evidence="4" id="KW-1185">Reference proteome</keyword>
<dbReference type="GeneID" id="54421947"/>
<feature type="region of interest" description="Disordered" evidence="2">
    <location>
        <begin position="374"/>
        <end position="394"/>
    </location>
</feature>
<evidence type="ECO:0000256" key="1">
    <source>
        <dbReference type="SAM" id="Coils"/>
    </source>
</evidence>
<gene>
    <name evidence="3 5" type="ORF">P152DRAFT_474963</name>
</gene>
<feature type="compositionally biased region" description="Basic and acidic residues" evidence="2">
    <location>
        <begin position="8"/>
        <end position="22"/>
    </location>
</feature>